<protein>
    <submittedName>
        <fullName evidence="2">Uncharacterized protein</fullName>
    </submittedName>
</protein>
<dbReference type="AlphaFoldDB" id="A0A1G9ELV7"/>
<proteinExistence type="predicted"/>
<evidence type="ECO:0000313" key="3">
    <source>
        <dbReference type="Proteomes" id="UP000199213"/>
    </source>
</evidence>
<name>A0A1G9ELV7_ACTMZ</name>
<keyword evidence="3" id="KW-1185">Reference proteome</keyword>
<dbReference type="RefSeq" id="WP_092631374.1">
    <property type="nucleotide sequence ID" value="NZ_FNFM01000012.1"/>
</dbReference>
<dbReference type="Proteomes" id="UP000199213">
    <property type="component" value="Unassembled WGS sequence"/>
</dbReference>
<evidence type="ECO:0000313" key="2">
    <source>
        <dbReference type="EMBL" id="SDK77053.1"/>
    </source>
</evidence>
<dbReference type="EMBL" id="FNFM01000012">
    <property type="protein sequence ID" value="SDK77053.1"/>
    <property type="molecule type" value="Genomic_DNA"/>
</dbReference>
<organism evidence="2 3">
    <name type="scientific">Actinopolyspora mzabensis</name>
    <dbReference type="NCBI Taxonomy" id="995066"/>
    <lineage>
        <taxon>Bacteria</taxon>
        <taxon>Bacillati</taxon>
        <taxon>Actinomycetota</taxon>
        <taxon>Actinomycetes</taxon>
        <taxon>Actinopolysporales</taxon>
        <taxon>Actinopolysporaceae</taxon>
        <taxon>Actinopolyspora</taxon>
    </lineage>
</organism>
<dbReference type="OrthoDB" id="3696902at2"/>
<accession>A0A1G9ELV7</accession>
<evidence type="ECO:0000256" key="1">
    <source>
        <dbReference type="SAM" id="MobiDB-lite"/>
    </source>
</evidence>
<feature type="region of interest" description="Disordered" evidence="1">
    <location>
        <begin position="72"/>
        <end position="106"/>
    </location>
</feature>
<reference evidence="3" key="1">
    <citation type="submission" date="2016-10" db="EMBL/GenBank/DDBJ databases">
        <authorList>
            <person name="Varghese N."/>
            <person name="Submissions S."/>
        </authorList>
    </citation>
    <scope>NUCLEOTIDE SEQUENCE [LARGE SCALE GENOMIC DNA]</scope>
    <source>
        <strain evidence="3">DSM 45460</strain>
    </source>
</reference>
<sequence length="106" mass="11843">METTERQHYWLPVPDRTGFKWHRHAFRGKHWDGRPSDTSVCGKPCAMAKPSELDWFQSPTCPDCTELLIAKQSDTGSTVQPRTASPEQSDTTSAEQPNTGSAEGEH</sequence>
<gene>
    <name evidence="2" type="ORF">SAMN04487820_112133</name>
</gene>